<evidence type="ECO:0000256" key="3">
    <source>
        <dbReference type="SAM" id="Phobius"/>
    </source>
</evidence>
<dbReference type="EMBL" id="CP146275">
    <property type="protein sequence ID" value="WWT33428.1"/>
    <property type="molecule type" value="Genomic_DNA"/>
</dbReference>
<evidence type="ECO:0000313" key="6">
    <source>
        <dbReference type="Proteomes" id="UP001369958"/>
    </source>
</evidence>
<feature type="domain" description="GGDEF" evidence="4">
    <location>
        <begin position="159"/>
        <end position="290"/>
    </location>
</feature>
<dbReference type="NCBIfam" id="TIGR00254">
    <property type="entry name" value="GGDEF"/>
    <property type="match status" value="1"/>
</dbReference>
<keyword evidence="3" id="KW-0472">Membrane</keyword>
<dbReference type="Pfam" id="PF00990">
    <property type="entry name" value="GGDEF"/>
    <property type="match status" value="1"/>
</dbReference>
<accession>A0ABZ2I6I7</accession>
<dbReference type="PANTHER" id="PTHR45138:SF9">
    <property type="entry name" value="DIGUANYLATE CYCLASE DGCM-RELATED"/>
    <property type="match status" value="1"/>
</dbReference>
<dbReference type="InterPro" id="IPR050469">
    <property type="entry name" value="Diguanylate_Cyclase"/>
</dbReference>
<dbReference type="CDD" id="cd01949">
    <property type="entry name" value="GGDEF"/>
    <property type="match status" value="1"/>
</dbReference>
<gene>
    <name evidence="5" type="ORF">V6617_02880</name>
</gene>
<dbReference type="EC" id="2.7.7.65" evidence="1"/>
<dbReference type="RefSeq" id="WP_338608970.1">
    <property type="nucleotide sequence ID" value="NZ_CP146275.1"/>
</dbReference>
<dbReference type="InterPro" id="IPR043128">
    <property type="entry name" value="Rev_trsase/Diguanyl_cyclase"/>
</dbReference>
<feature type="transmembrane region" description="Helical" evidence="3">
    <location>
        <begin position="20"/>
        <end position="41"/>
    </location>
</feature>
<name>A0ABZ2I6I7_9HYPH</name>
<comment type="catalytic activity">
    <reaction evidence="2">
        <text>2 GTP = 3',3'-c-di-GMP + 2 diphosphate</text>
        <dbReference type="Rhea" id="RHEA:24898"/>
        <dbReference type="ChEBI" id="CHEBI:33019"/>
        <dbReference type="ChEBI" id="CHEBI:37565"/>
        <dbReference type="ChEBI" id="CHEBI:58805"/>
        <dbReference type="EC" id="2.7.7.65"/>
    </reaction>
</comment>
<reference evidence="5 6" key="1">
    <citation type="submission" date="2024-02" db="EMBL/GenBank/DDBJ databases">
        <title>Complete genome sequence of Pelagibacterium nitratireducens ZH15.</title>
        <authorList>
            <person name="Zhao L.H."/>
        </authorList>
    </citation>
    <scope>NUCLEOTIDE SEQUENCE [LARGE SCALE GENOMIC DNA]</scope>
    <source>
        <strain evidence="5 6">ZH15</strain>
    </source>
</reference>
<dbReference type="SUPFAM" id="SSF55073">
    <property type="entry name" value="Nucleotide cyclase"/>
    <property type="match status" value="1"/>
</dbReference>
<dbReference type="PROSITE" id="PS50887">
    <property type="entry name" value="GGDEF"/>
    <property type="match status" value="1"/>
</dbReference>
<keyword evidence="5" id="KW-0548">Nucleotidyltransferase</keyword>
<keyword evidence="3" id="KW-0812">Transmembrane</keyword>
<evidence type="ECO:0000313" key="5">
    <source>
        <dbReference type="EMBL" id="WWT33428.1"/>
    </source>
</evidence>
<dbReference type="PANTHER" id="PTHR45138">
    <property type="entry name" value="REGULATORY COMPONENTS OF SENSORY TRANSDUCTION SYSTEM"/>
    <property type="match status" value="1"/>
</dbReference>
<proteinExistence type="predicted"/>
<sequence>MKFYSQMASLKWPASFQGKIFLVCFVSTHIPLLSLLAFFAVRSEVGGSLPVLAIATLATLLGTGLAFAAMAAMMEPIRRSSLALSDYLERGDFPDLPTGYGDEAGQLMTNVQRAVATIDRQVGRLADVALTDDMTGARNRRWLNAYGIPMFEDYKKAGKSFGLLVIDLDKFKAINDTHGHTVGDQVILATADIIRVNIRATDHLVRTGGDEFCVLMPSAGGSDVALAAERLRKAAGQSLRGIGLDQTVTVSIGAANLHRQDSGFLDTYRRADAYLYKAKQDGRNMAAVAS</sequence>
<keyword evidence="5" id="KW-0808">Transferase</keyword>
<dbReference type="SMART" id="SM00267">
    <property type="entry name" value="GGDEF"/>
    <property type="match status" value="1"/>
</dbReference>
<dbReference type="Proteomes" id="UP001369958">
    <property type="component" value="Chromosome"/>
</dbReference>
<feature type="transmembrane region" description="Helical" evidence="3">
    <location>
        <begin position="47"/>
        <end position="72"/>
    </location>
</feature>
<keyword evidence="3" id="KW-1133">Transmembrane helix</keyword>
<dbReference type="Gene3D" id="3.30.70.270">
    <property type="match status" value="1"/>
</dbReference>
<evidence type="ECO:0000256" key="1">
    <source>
        <dbReference type="ARBA" id="ARBA00012528"/>
    </source>
</evidence>
<evidence type="ECO:0000256" key="2">
    <source>
        <dbReference type="ARBA" id="ARBA00034247"/>
    </source>
</evidence>
<protein>
    <recommendedName>
        <fullName evidence="1">diguanylate cyclase</fullName>
        <ecNumber evidence="1">2.7.7.65</ecNumber>
    </recommendedName>
</protein>
<dbReference type="InterPro" id="IPR000160">
    <property type="entry name" value="GGDEF_dom"/>
</dbReference>
<dbReference type="InterPro" id="IPR029787">
    <property type="entry name" value="Nucleotide_cyclase"/>
</dbReference>
<organism evidence="5 6">
    <name type="scientific">Pelagibacterium nitratireducens</name>
    <dbReference type="NCBI Taxonomy" id="1046114"/>
    <lineage>
        <taxon>Bacteria</taxon>
        <taxon>Pseudomonadati</taxon>
        <taxon>Pseudomonadota</taxon>
        <taxon>Alphaproteobacteria</taxon>
        <taxon>Hyphomicrobiales</taxon>
        <taxon>Devosiaceae</taxon>
        <taxon>Pelagibacterium</taxon>
    </lineage>
</organism>
<keyword evidence="6" id="KW-1185">Reference proteome</keyword>
<dbReference type="GO" id="GO:0052621">
    <property type="term" value="F:diguanylate cyclase activity"/>
    <property type="evidence" value="ECO:0007669"/>
    <property type="project" value="UniProtKB-EC"/>
</dbReference>
<evidence type="ECO:0000259" key="4">
    <source>
        <dbReference type="PROSITE" id="PS50887"/>
    </source>
</evidence>